<accession>A0A7W4NFF4</accession>
<comment type="caution">
    <text evidence="2">The sequence shown here is derived from an EMBL/GenBank/DDBJ whole genome shotgun (WGS) entry which is preliminary data.</text>
</comment>
<proteinExistence type="predicted"/>
<evidence type="ECO:0000256" key="1">
    <source>
        <dbReference type="SAM" id="MobiDB-lite"/>
    </source>
</evidence>
<reference evidence="2 3" key="1">
    <citation type="submission" date="2020-04" db="EMBL/GenBank/DDBJ databases">
        <title>Description of novel Gluconacetobacter.</title>
        <authorList>
            <person name="Sombolestani A."/>
        </authorList>
    </citation>
    <scope>NUCLEOTIDE SEQUENCE [LARGE SCALE GENOMIC DNA]</scope>
    <source>
        <strain evidence="2 3">LMG 7603</strain>
    </source>
</reference>
<feature type="compositionally biased region" description="Low complexity" evidence="1">
    <location>
        <begin position="1"/>
        <end position="21"/>
    </location>
</feature>
<feature type="region of interest" description="Disordered" evidence="1">
    <location>
        <begin position="1"/>
        <end position="32"/>
    </location>
</feature>
<dbReference type="AlphaFoldDB" id="A0A7W4NFF4"/>
<sequence length="62" mass="7067">MMVPVRSSSHTTPPPVTTSSPNRPARRTRLHPAMSEAVRAIHTRHRRHLQTHRRSDAGRVAR</sequence>
<dbReference type="Proteomes" id="UP000550787">
    <property type="component" value="Unassembled WGS sequence"/>
</dbReference>
<evidence type="ECO:0000313" key="3">
    <source>
        <dbReference type="Proteomes" id="UP000550787"/>
    </source>
</evidence>
<protein>
    <submittedName>
        <fullName evidence="2">Uncharacterized protein</fullName>
    </submittedName>
</protein>
<name>A0A7W4NFF4_GLUDI</name>
<dbReference type="RefSeq" id="WP_157864153.1">
    <property type="nucleotide sequence ID" value="NZ_JABEQG010000017.1"/>
</dbReference>
<gene>
    <name evidence="2" type="ORF">HLH33_10475</name>
</gene>
<organism evidence="2 3">
    <name type="scientific">Gluconacetobacter diazotrophicus</name>
    <name type="common">Acetobacter diazotrophicus</name>
    <dbReference type="NCBI Taxonomy" id="33996"/>
    <lineage>
        <taxon>Bacteria</taxon>
        <taxon>Pseudomonadati</taxon>
        <taxon>Pseudomonadota</taxon>
        <taxon>Alphaproteobacteria</taxon>
        <taxon>Acetobacterales</taxon>
        <taxon>Acetobacteraceae</taxon>
        <taxon>Gluconacetobacter</taxon>
    </lineage>
</organism>
<evidence type="ECO:0000313" key="2">
    <source>
        <dbReference type="EMBL" id="MBB2156731.1"/>
    </source>
</evidence>
<dbReference type="EMBL" id="JABEQG010000017">
    <property type="protein sequence ID" value="MBB2156731.1"/>
    <property type="molecule type" value="Genomic_DNA"/>
</dbReference>